<reference evidence="2 3" key="1">
    <citation type="submission" date="2015-01" db="EMBL/GenBank/DDBJ databases">
        <title>Deinococcus soli/N5/whole genome sequencing.</title>
        <authorList>
            <person name="Kim M.K."/>
            <person name="Srinivasan S."/>
            <person name="Lee J.-J."/>
        </authorList>
    </citation>
    <scope>NUCLEOTIDE SEQUENCE [LARGE SCALE GENOMIC DNA]</scope>
    <source>
        <strain evidence="2 3">N5</strain>
    </source>
</reference>
<sequence length="82" mass="8178">MSPLTLGALEDLGYRVQAGRAAPFRLPVGACPVQADSPAVPAGGFASCAAARAAGAALPLRWGQPGYRPGLDGDGDGLACER</sequence>
<dbReference type="InterPro" id="IPR008613">
    <property type="entry name" value="Excalibur_Ca-bd_domain"/>
</dbReference>
<protein>
    <recommendedName>
        <fullName evidence="1">Excalibur calcium-binding domain-containing protein</fullName>
    </recommendedName>
</protein>
<dbReference type="Pfam" id="PF05901">
    <property type="entry name" value="Excalibur"/>
    <property type="match status" value="1"/>
</dbReference>
<proteinExistence type="predicted"/>
<evidence type="ECO:0000313" key="2">
    <source>
        <dbReference type="EMBL" id="AKH16131.1"/>
    </source>
</evidence>
<accession>A0A0F7JJ89</accession>
<dbReference type="Proteomes" id="UP000034024">
    <property type="component" value="Chromosome"/>
</dbReference>
<dbReference type="SMART" id="SM00894">
    <property type="entry name" value="Excalibur"/>
    <property type="match status" value="1"/>
</dbReference>
<keyword evidence="3" id="KW-1185">Reference proteome</keyword>
<dbReference type="RefSeq" id="WP_046842706.1">
    <property type="nucleotide sequence ID" value="NZ_CP011389.1"/>
</dbReference>
<organism evidence="2 3">
    <name type="scientific">Deinococcus soli</name>
    <name type="common">ex Cha et al. 2016</name>
    <dbReference type="NCBI Taxonomy" id="1309411"/>
    <lineage>
        <taxon>Bacteria</taxon>
        <taxon>Thermotogati</taxon>
        <taxon>Deinococcota</taxon>
        <taxon>Deinococci</taxon>
        <taxon>Deinococcales</taxon>
        <taxon>Deinococcaceae</taxon>
        <taxon>Deinococcus</taxon>
    </lineage>
</organism>
<dbReference type="KEGG" id="dch:SY84_02650"/>
<dbReference type="AlphaFoldDB" id="A0A0F7JJ89"/>
<evidence type="ECO:0000259" key="1">
    <source>
        <dbReference type="SMART" id="SM00894"/>
    </source>
</evidence>
<gene>
    <name evidence="2" type="ORF">SY84_02650</name>
</gene>
<name>A0A0F7JJ89_9DEIO</name>
<dbReference type="EMBL" id="CP011389">
    <property type="protein sequence ID" value="AKH16131.1"/>
    <property type="molecule type" value="Genomic_DNA"/>
</dbReference>
<evidence type="ECO:0000313" key="3">
    <source>
        <dbReference type="Proteomes" id="UP000034024"/>
    </source>
</evidence>
<dbReference type="PATRIC" id="fig|1309411.5.peg.553"/>
<feature type="domain" description="Excalibur calcium-binding" evidence="1">
    <location>
        <begin position="44"/>
        <end position="81"/>
    </location>
</feature>